<protein>
    <recommendedName>
        <fullName evidence="3">DNA-binding protein</fullName>
    </recommendedName>
</protein>
<organism evidence="1 2">
    <name type="scientific">Limosilactobacillus mucosae</name>
    <name type="common">Lactobacillus mucosae</name>
    <dbReference type="NCBI Taxonomy" id="97478"/>
    <lineage>
        <taxon>Bacteria</taxon>
        <taxon>Bacillati</taxon>
        <taxon>Bacillota</taxon>
        <taxon>Bacilli</taxon>
        <taxon>Lactobacillales</taxon>
        <taxon>Lactobacillaceae</taxon>
        <taxon>Limosilactobacillus</taxon>
    </lineage>
</organism>
<sequence length="61" mass="6721">MEYMNLNAAMKLLGINSYTTLKTYIAAGLPVIQVGKSKRISKTAIDKFMAEHQSSTIKGDK</sequence>
<gene>
    <name evidence="1" type="ORF">LMUP508_01427</name>
</gene>
<evidence type="ECO:0000313" key="2">
    <source>
        <dbReference type="Proteomes" id="UP000365705"/>
    </source>
</evidence>
<dbReference type="Proteomes" id="UP000365705">
    <property type="component" value="Unassembled WGS sequence"/>
</dbReference>
<reference evidence="1 2" key="1">
    <citation type="submission" date="2019-06" db="EMBL/GenBank/DDBJ databases">
        <authorList>
            <person name="Rodrigo-Torres L."/>
            <person name="Arahal R. D."/>
            <person name="Lucena T."/>
        </authorList>
    </citation>
    <scope>NUCLEOTIDE SEQUENCE [LARGE SCALE GENOMIC DNA]</scope>
    <source>
        <strain evidence="1 2">INIA P508</strain>
    </source>
</reference>
<proteinExistence type="predicted"/>
<evidence type="ECO:0008006" key="3">
    <source>
        <dbReference type="Google" id="ProtNLM"/>
    </source>
</evidence>
<dbReference type="EMBL" id="CABFNH010000019">
    <property type="protein sequence ID" value="VTZ91302.1"/>
    <property type="molecule type" value="Genomic_DNA"/>
</dbReference>
<name>A0A508YPN4_LIMMU</name>
<dbReference type="AlphaFoldDB" id="A0A508YPN4"/>
<accession>A0A508YPN4</accession>
<evidence type="ECO:0000313" key="1">
    <source>
        <dbReference type="EMBL" id="VTZ91302.1"/>
    </source>
</evidence>